<evidence type="ECO:0000313" key="3">
    <source>
        <dbReference type="EMBL" id="GIE96242.1"/>
    </source>
</evidence>
<feature type="domain" description="DUF305" evidence="2">
    <location>
        <begin position="30"/>
        <end position="171"/>
    </location>
</feature>
<evidence type="ECO:0000313" key="4">
    <source>
        <dbReference type="Proteomes" id="UP000636960"/>
    </source>
</evidence>
<dbReference type="AlphaFoldDB" id="A0A919JZ77"/>
<evidence type="ECO:0000259" key="2">
    <source>
        <dbReference type="Pfam" id="PF03713"/>
    </source>
</evidence>
<keyword evidence="3" id="KW-0449">Lipoprotein</keyword>
<comment type="caution">
    <text evidence="3">The sequence shown here is derived from an EMBL/GenBank/DDBJ whole genome shotgun (WGS) entry which is preliminary data.</text>
</comment>
<dbReference type="InterPro" id="IPR005183">
    <property type="entry name" value="DUF305_CopM-like"/>
</dbReference>
<dbReference type="Pfam" id="PF03713">
    <property type="entry name" value="DUF305"/>
    <property type="match status" value="1"/>
</dbReference>
<dbReference type="Gene3D" id="1.20.1260.10">
    <property type="match status" value="1"/>
</dbReference>
<feature type="region of interest" description="Disordered" evidence="1">
    <location>
        <begin position="1"/>
        <end position="25"/>
    </location>
</feature>
<organism evidence="3 4">
    <name type="scientific">Paractinoplanes rishiriensis</name>
    <dbReference type="NCBI Taxonomy" id="1050105"/>
    <lineage>
        <taxon>Bacteria</taxon>
        <taxon>Bacillati</taxon>
        <taxon>Actinomycetota</taxon>
        <taxon>Actinomycetes</taxon>
        <taxon>Micromonosporales</taxon>
        <taxon>Micromonosporaceae</taxon>
        <taxon>Paractinoplanes</taxon>
    </lineage>
</organism>
<dbReference type="EMBL" id="BOMV01000040">
    <property type="protein sequence ID" value="GIE96242.1"/>
    <property type="molecule type" value="Genomic_DNA"/>
</dbReference>
<dbReference type="InterPro" id="IPR012347">
    <property type="entry name" value="Ferritin-like"/>
</dbReference>
<sequence>MLPGRPGESARVTDSDQVKAPDGSTYNRIDTTFVQMMIVHHGQAIEMADLAAERAGDTRLRALAGRISAAQGPEVVWLKFWLKERGLPESDPSHDHSTMPGMQSPADVTALAGLSGTNFDNKFVTMMSAHHRGAQQMAGDVIRGGNDERLREVANEMAVEQGSEIRRMQQL</sequence>
<dbReference type="PANTHER" id="PTHR36933:SF1">
    <property type="entry name" value="SLL0788 PROTEIN"/>
    <property type="match status" value="1"/>
</dbReference>
<dbReference type="Proteomes" id="UP000636960">
    <property type="component" value="Unassembled WGS sequence"/>
</dbReference>
<name>A0A919JZ77_9ACTN</name>
<protein>
    <submittedName>
        <fullName evidence="3">Lipoprotein</fullName>
    </submittedName>
</protein>
<proteinExistence type="predicted"/>
<reference evidence="3" key="1">
    <citation type="submission" date="2021-01" db="EMBL/GenBank/DDBJ databases">
        <title>Whole genome shotgun sequence of Actinoplanes rishiriensis NBRC 108556.</title>
        <authorList>
            <person name="Komaki H."/>
            <person name="Tamura T."/>
        </authorList>
    </citation>
    <scope>NUCLEOTIDE SEQUENCE</scope>
    <source>
        <strain evidence="3">NBRC 108556</strain>
    </source>
</reference>
<keyword evidence="4" id="KW-1185">Reference proteome</keyword>
<dbReference type="PANTHER" id="PTHR36933">
    <property type="entry name" value="SLL0788 PROTEIN"/>
    <property type="match status" value="1"/>
</dbReference>
<gene>
    <name evidence="3" type="ORF">Ari01nite_37070</name>
</gene>
<accession>A0A919JZ77</accession>
<evidence type="ECO:0000256" key="1">
    <source>
        <dbReference type="SAM" id="MobiDB-lite"/>
    </source>
</evidence>